<evidence type="ECO:0000313" key="2">
    <source>
        <dbReference type="Proteomes" id="UP000326924"/>
    </source>
</evidence>
<keyword evidence="2" id="KW-1185">Reference proteome</keyword>
<proteinExistence type="predicted"/>
<name>A0A5J5EYF1_9PEZI</name>
<dbReference type="InParanoid" id="A0A5J5EYF1"/>
<reference evidence="1 2" key="1">
    <citation type="submission" date="2019-09" db="EMBL/GenBank/DDBJ databases">
        <title>Draft genome of the ectomycorrhizal ascomycete Sphaerosporella brunnea.</title>
        <authorList>
            <consortium name="DOE Joint Genome Institute"/>
            <person name="Benucci G.M."/>
            <person name="Marozzi G."/>
            <person name="Antonielli L."/>
            <person name="Sanchez S."/>
            <person name="Marco P."/>
            <person name="Wang X."/>
            <person name="Falini L.B."/>
            <person name="Barry K."/>
            <person name="Haridas S."/>
            <person name="Lipzen A."/>
            <person name="Labutti K."/>
            <person name="Grigoriev I.V."/>
            <person name="Murat C."/>
            <person name="Martin F."/>
            <person name="Albertini E."/>
            <person name="Donnini D."/>
            <person name="Bonito G."/>
        </authorList>
    </citation>
    <scope>NUCLEOTIDE SEQUENCE [LARGE SCALE GENOMIC DNA]</scope>
    <source>
        <strain evidence="1 2">Sb_GMNB300</strain>
    </source>
</reference>
<dbReference type="EMBL" id="VXIS01000078">
    <property type="protein sequence ID" value="KAA8907547.1"/>
    <property type="molecule type" value="Genomic_DNA"/>
</dbReference>
<comment type="caution">
    <text evidence="1">The sequence shown here is derived from an EMBL/GenBank/DDBJ whole genome shotgun (WGS) entry which is preliminary data.</text>
</comment>
<protein>
    <submittedName>
        <fullName evidence="1">Uncharacterized protein</fullName>
    </submittedName>
</protein>
<dbReference type="AlphaFoldDB" id="A0A5J5EYF1"/>
<organism evidence="1 2">
    <name type="scientific">Sphaerosporella brunnea</name>
    <dbReference type="NCBI Taxonomy" id="1250544"/>
    <lineage>
        <taxon>Eukaryota</taxon>
        <taxon>Fungi</taxon>
        <taxon>Dikarya</taxon>
        <taxon>Ascomycota</taxon>
        <taxon>Pezizomycotina</taxon>
        <taxon>Pezizomycetes</taxon>
        <taxon>Pezizales</taxon>
        <taxon>Pyronemataceae</taxon>
        <taxon>Sphaerosporella</taxon>
    </lineage>
</organism>
<accession>A0A5J5EYF1</accession>
<gene>
    <name evidence="1" type="ORF">FN846DRAFT_906576</name>
</gene>
<evidence type="ECO:0000313" key="1">
    <source>
        <dbReference type="EMBL" id="KAA8907547.1"/>
    </source>
</evidence>
<dbReference type="Proteomes" id="UP000326924">
    <property type="component" value="Unassembled WGS sequence"/>
</dbReference>
<sequence>MQPVTFTRTAHRMFSTTRTMANATPPSQPLAHLKYLEGTAAEVLGTVFSRCKLRDAGKHIKESAIADMRKAKEIADKKVMAKIAEESPTRLSVEGKTEGLLGKVVGCQGMKERAEAKIKTAQHKVG</sequence>
<dbReference type="OrthoDB" id="9999611at2759"/>